<evidence type="ECO:0008006" key="5">
    <source>
        <dbReference type="Google" id="ProtNLM"/>
    </source>
</evidence>
<dbReference type="AlphaFoldDB" id="A0A9P4Q322"/>
<accession>A0A9P4Q322</accession>
<name>A0A9P4Q322_9PEZI</name>
<evidence type="ECO:0000256" key="2">
    <source>
        <dbReference type="SAM" id="SignalP"/>
    </source>
</evidence>
<comment type="caution">
    <text evidence="3">The sequence shown here is derived from an EMBL/GenBank/DDBJ whole genome shotgun (WGS) entry which is preliminary data.</text>
</comment>
<feature type="compositionally biased region" description="Basic and acidic residues" evidence="1">
    <location>
        <begin position="45"/>
        <end position="61"/>
    </location>
</feature>
<gene>
    <name evidence="3" type="ORF">K431DRAFT_162096</name>
</gene>
<evidence type="ECO:0000313" key="3">
    <source>
        <dbReference type="EMBL" id="KAF2717142.1"/>
    </source>
</evidence>
<feature type="signal peptide" evidence="2">
    <location>
        <begin position="1"/>
        <end position="21"/>
    </location>
</feature>
<feature type="chain" id="PRO_5040475780" description="Secreted protein" evidence="2">
    <location>
        <begin position="22"/>
        <end position="126"/>
    </location>
</feature>
<dbReference type="Proteomes" id="UP000799441">
    <property type="component" value="Unassembled WGS sequence"/>
</dbReference>
<feature type="compositionally biased region" description="Polar residues" evidence="1">
    <location>
        <begin position="83"/>
        <end position="97"/>
    </location>
</feature>
<proteinExistence type="predicted"/>
<reference evidence="3" key="1">
    <citation type="journal article" date="2020" name="Stud. Mycol.">
        <title>101 Dothideomycetes genomes: a test case for predicting lifestyles and emergence of pathogens.</title>
        <authorList>
            <person name="Haridas S."/>
            <person name="Albert R."/>
            <person name="Binder M."/>
            <person name="Bloem J."/>
            <person name="Labutti K."/>
            <person name="Salamov A."/>
            <person name="Andreopoulos B."/>
            <person name="Baker S."/>
            <person name="Barry K."/>
            <person name="Bills G."/>
            <person name="Bluhm B."/>
            <person name="Cannon C."/>
            <person name="Castanera R."/>
            <person name="Culley D."/>
            <person name="Daum C."/>
            <person name="Ezra D."/>
            <person name="Gonzalez J."/>
            <person name="Henrissat B."/>
            <person name="Kuo A."/>
            <person name="Liang C."/>
            <person name="Lipzen A."/>
            <person name="Lutzoni F."/>
            <person name="Magnuson J."/>
            <person name="Mondo S."/>
            <person name="Nolan M."/>
            <person name="Ohm R."/>
            <person name="Pangilinan J."/>
            <person name="Park H.-J."/>
            <person name="Ramirez L."/>
            <person name="Alfaro M."/>
            <person name="Sun H."/>
            <person name="Tritt A."/>
            <person name="Yoshinaga Y."/>
            <person name="Zwiers L.-H."/>
            <person name="Turgeon B."/>
            <person name="Goodwin S."/>
            <person name="Spatafora J."/>
            <person name="Crous P."/>
            <person name="Grigoriev I."/>
        </authorList>
    </citation>
    <scope>NUCLEOTIDE SEQUENCE</scope>
    <source>
        <strain evidence="3">CBS 116435</strain>
    </source>
</reference>
<feature type="region of interest" description="Disordered" evidence="1">
    <location>
        <begin position="35"/>
        <end position="61"/>
    </location>
</feature>
<protein>
    <recommendedName>
        <fullName evidence="5">Secreted protein</fullName>
    </recommendedName>
</protein>
<sequence length="126" mass="14005">MHDVCTVPPCLTMGLLVLCRCLSVEEWARLCSLPRRLPGHTSHQGADRDRSEQKSKDHRNEEAWYQQYNLATAGCRSSSSSSNGPSKQGPSRFTMQRSRCLSSPVLSCPEVGRNHGRASEAVVVQY</sequence>
<evidence type="ECO:0000256" key="1">
    <source>
        <dbReference type="SAM" id="MobiDB-lite"/>
    </source>
</evidence>
<keyword evidence="2" id="KW-0732">Signal</keyword>
<evidence type="ECO:0000313" key="4">
    <source>
        <dbReference type="Proteomes" id="UP000799441"/>
    </source>
</evidence>
<keyword evidence="4" id="KW-1185">Reference proteome</keyword>
<feature type="region of interest" description="Disordered" evidence="1">
    <location>
        <begin position="74"/>
        <end position="97"/>
    </location>
</feature>
<organism evidence="3 4">
    <name type="scientific">Polychaeton citri CBS 116435</name>
    <dbReference type="NCBI Taxonomy" id="1314669"/>
    <lineage>
        <taxon>Eukaryota</taxon>
        <taxon>Fungi</taxon>
        <taxon>Dikarya</taxon>
        <taxon>Ascomycota</taxon>
        <taxon>Pezizomycotina</taxon>
        <taxon>Dothideomycetes</taxon>
        <taxon>Dothideomycetidae</taxon>
        <taxon>Capnodiales</taxon>
        <taxon>Capnodiaceae</taxon>
        <taxon>Polychaeton</taxon>
    </lineage>
</organism>
<dbReference type="EMBL" id="MU003851">
    <property type="protein sequence ID" value="KAF2717142.1"/>
    <property type="molecule type" value="Genomic_DNA"/>
</dbReference>